<gene>
    <name evidence="6" type="ORF">VitviT2T_027983</name>
</gene>
<keyword evidence="3" id="KW-0812">Transmembrane</keyword>
<evidence type="ECO:0000256" key="1">
    <source>
        <dbReference type="ARBA" id="ARBA00004370"/>
    </source>
</evidence>
<dbReference type="Proteomes" id="UP001227230">
    <property type="component" value="Chromosome 18"/>
</dbReference>
<sequence>MSHVINTIAVGVKVRTLSFNMLKEVTQMLMLEKAQLQKSKLDEKRKYIHAWRNVSSMIFDATVAMILICLHGGGNHDFASCCYHSLSWT</sequence>
<evidence type="ECO:0000313" key="6">
    <source>
        <dbReference type="EMBL" id="WKA10411.1"/>
    </source>
</evidence>
<proteinExistence type="inferred from homology"/>
<organism evidence="6 7">
    <name type="scientific">Vitis vinifera</name>
    <name type="common">Grape</name>
    <dbReference type="NCBI Taxonomy" id="29760"/>
    <lineage>
        <taxon>Eukaryota</taxon>
        <taxon>Viridiplantae</taxon>
        <taxon>Streptophyta</taxon>
        <taxon>Embryophyta</taxon>
        <taxon>Tracheophyta</taxon>
        <taxon>Spermatophyta</taxon>
        <taxon>Magnoliopsida</taxon>
        <taxon>eudicotyledons</taxon>
        <taxon>Gunneridae</taxon>
        <taxon>Pentapetalae</taxon>
        <taxon>rosids</taxon>
        <taxon>Vitales</taxon>
        <taxon>Vitaceae</taxon>
        <taxon>Viteae</taxon>
        <taxon>Vitis</taxon>
    </lineage>
</organism>
<keyword evidence="4" id="KW-1133">Transmembrane helix</keyword>
<dbReference type="EMBL" id="CP126665">
    <property type="protein sequence ID" value="WKA10411.1"/>
    <property type="molecule type" value="Genomic_DNA"/>
</dbReference>
<dbReference type="InterPro" id="IPR007749">
    <property type="entry name" value="DUF677"/>
</dbReference>
<reference evidence="6 7" key="1">
    <citation type="journal article" date="2023" name="Hortic Res">
        <title>The complete reference genome for grapevine (Vitis vinifera L.) genetics and breeding.</title>
        <authorList>
            <person name="Shi X."/>
            <person name="Cao S."/>
            <person name="Wang X."/>
            <person name="Huang S."/>
            <person name="Wang Y."/>
            <person name="Liu Z."/>
            <person name="Liu W."/>
            <person name="Leng X."/>
            <person name="Peng Y."/>
            <person name="Wang N."/>
            <person name="Wang Y."/>
            <person name="Ma Z."/>
            <person name="Xu X."/>
            <person name="Zhang F."/>
            <person name="Xue H."/>
            <person name="Zhong H."/>
            <person name="Wang Y."/>
            <person name="Zhang K."/>
            <person name="Velt A."/>
            <person name="Avia K."/>
            <person name="Holtgrawe D."/>
            <person name="Grimplet J."/>
            <person name="Matus J.T."/>
            <person name="Ware D."/>
            <person name="Wu X."/>
            <person name="Wang H."/>
            <person name="Liu C."/>
            <person name="Fang Y."/>
            <person name="Rustenholz C."/>
            <person name="Cheng Z."/>
            <person name="Xiao H."/>
            <person name="Zhou Y."/>
        </authorList>
    </citation>
    <scope>NUCLEOTIDE SEQUENCE [LARGE SCALE GENOMIC DNA]</scope>
    <source>
        <strain evidence="7">cv. Pinot noir / PN40024</strain>
        <tissue evidence="6">Leaf</tissue>
    </source>
</reference>
<accession>A0ABY9DVJ0</accession>
<comment type="similarity">
    <text evidence="2">Belongs to the UPF0496 family.</text>
</comment>
<dbReference type="Pfam" id="PF05055">
    <property type="entry name" value="DUF677"/>
    <property type="match status" value="1"/>
</dbReference>
<evidence type="ECO:0000256" key="2">
    <source>
        <dbReference type="ARBA" id="ARBA00009074"/>
    </source>
</evidence>
<name>A0ABY9DVJ0_VITVI</name>
<evidence type="ECO:0000256" key="5">
    <source>
        <dbReference type="ARBA" id="ARBA00023136"/>
    </source>
</evidence>
<protein>
    <submittedName>
        <fullName evidence="6">Uncharacterized protein</fullName>
    </submittedName>
</protein>
<keyword evidence="7" id="KW-1185">Reference proteome</keyword>
<comment type="subcellular location">
    <subcellularLocation>
        <location evidence="1">Membrane</location>
    </subcellularLocation>
</comment>
<evidence type="ECO:0000256" key="3">
    <source>
        <dbReference type="ARBA" id="ARBA00022692"/>
    </source>
</evidence>
<evidence type="ECO:0000256" key="4">
    <source>
        <dbReference type="ARBA" id="ARBA00022989"/>
    </source>
</evidence>
<keyword evidence="5" id="KW-0472">Membrane</keyword>
<evidence type="ECO:0000313" key="7">
    <source>
        <dbReference type="Proteomes" id="UP001227230"/>
    </source>
</evidence>